<dbReference type="Gene3D" id="3.30.750.24">
    <property type="entry name" value="STAS domain"/>
    <property type="match status" value="1"/>
</dbReference>
<dbReference type="Pfam" id="PF01740">
    <property type="entry name" value="STAS"/>
    <property type="match status" value="1"/>
</dbReference>
<dbReference type="PROSITE" id="PS50801">
    <property type="entry name" value="STAS"/>
    <property type="match status" value="1"/>
</dbReference>
<dbReference type="PANTHER" id="PTHR35849">
    <property type="entry name" value="BLR2341 PROTEIN"/>
    <property type="match status" value="1"/>
</dbReference>
<dbReference type="KEGG" id="ftj:FTUN_5821"/>
<dbReference type="AlphaFoldDB" id="A0A6M5YVW0"/>
<evidence type="ECO:0000313" key="2">
    <source>
        <dbReference type="EMBL" id="QJW98237.1"/>
    </source>
</evidence>
<dbReference type="EMBL" id="CP053452">
    <property type="protein sequence ID" value="QJW98237.1"/>
    <property type="molecule type" value="Genomic_DNA"/>
</dbReference>
<evidence type="ECO:0000259" key="1">
    <source>
        <dbReference type="PROSITE" id="PS50801"/>
    </source>
</evidence>
<name>A0A6M5YVW0_9BACT</name>
<feature type="domain" description="STAS" evidence="1">
    <location>
        <begin position="22"/>
        <end position="103"/>
    </location>
</feature>
<dbReference type="InterPro" id="IPR002645">
    <property type="entry name" value="STAS_dom"/>
</dbReference>
<dbReference type="SUPFAM" id="SSF52091">
    <property type="entry name" value="SpoIIaa-like"/>
    <property type="match status" value="1"/>
</dbReference>
<dbReference type="RefSeq" id="WP_171473463.1">
    <property type="nucleotide sequence ID" value="NZ_CP053452.2"/>
</dbReference>
<organism evidence="2 3">
    <name type="scientific">Frigoriglobus tundricola</name>
    <dbReference type="NCBI Taxonomy" id="2774151"/>
    <lineage>
        <taxon>Bacteria</taxon>
        <taxon>Pseudomonadati</taxon>
        <taxon>Planctomycetota</taxon>
        <taxon>Planctomycetia</taxon>
        <taxon>Gemmatales</taxon>
        <taxon>Gemmataceae</taxon>
        <taxon>Frigoriglobus</taxon>
    </lineage>
</organism>
<evidence type="ECO:0000313" key="3">
    <source>
        <dbReference type="Proteomes" id="UP000503447"/>
    </source>
</evidence>
<proteinExistence type="predicted"/>
<protein>
    <recommendedName>
        <fullName evidence="1">STAS domain-containing protein</fullName>
    </recommendedName>
</protein>
<gene>
    <name evidence="2" type="ORF">FTUN_5821</name>
</gene>
<dbReference type="Proteomes" id="UP000503447">
    <property type="component" value="Chromosome"/>
</dbReference>
<dbReference type="InterPro" id="IPR052746">
    <property type="entry name" value="MlaB_ABC_Transporter"/>
</dbReference>
<accession>A0A6M5YVW0</accession>
<sequence>MSPDETPPNEEPAADALRPTCELTVATAAELRAELMRVTARGSDVLIDLAAVPHVDAAALQLFAAAAAAVRRAGHRLLLVGGRPAVAETVRLAGFADLLSTGP</sequence>
<dbReference type="InterPro" id="IPR036513">
    <property type="entry name" value="STAS_dom_sf"/>
</dbReference>
<dbReference type="PANTHER" id="PTHR35849:SF2">
    <property type="entry name" value="BLR2341 PROTEIN"/>
    <property type="match status" value="1"/>
</dbReference>
<reference evidence="3" key="1">
    <citation type="submission" date="2020-05" db="EMBL/GenBank/DDBJ databases">
        <title>Frigoriglobus tundricola gen. nov., sp. nov., a psychrotolerant cellulolytic planctomycete of the family Gemmataceae with two divergent copies of 16S rRNA gene.</title>
        <authorList>
            <person name="Kulichevskaya I.S."/>
            <person name="Ivanova A.A."/>
            <person name="Naumoff D.G."/>
            <person name="Beletsky A.V."/>
            <person name="Rijpstra W.I.C."/>
            <person name="Sinninghe Damste J.S."/>
            <person name="Mardanov A.V."/>
            <person name="Ravin N.V."/>
            <person name="Dedysh S.N."/>
        </authorList>
    </citation>
    <scope>NUCLEOTIDE SEQUENCE [LARGE SCALE GENOMIC DNA]</scope>
    <source>
        <strain evidence="3">PL17</strain>
    </source>
</reference>
<keyword evidence="3" id="KW-1185">Reference proteome</keyword>